<dbReference type="OMA" id="VEHWRDQ"/>
<dbReference type="Gene3D" id="3.50.50.60">
    <property type="entry name" value="FAD/NAD(P)-binding domain"/>
    <property type="match status" value="2"/>
</dbReference>
<comment type="similarity">
    <text evidence="1">Belongs to the FMO family.</text>
</comment>
<dbReference type="InterPro" id="IPR000960">
    <property type="entry name" value="Flavin_mOase"/>
</dbReference>
<name>E5AEG0_LEPMJ</name>
<dbReference type="FunCoup" id="E5AEG0">
    <property type="interactions" value="586"/>
</dbReference>
<dbReference type="SUPFAM" id="SSF51905">
    <property type="entry name" value="FAD/NAD(P)-binding domain"/>
    <property type="match status" value="1"/>
</dbReference>
<dbReference type="InterPro" id="IPR050346">
    <property type="entry name" value="FMO-like"/>
</dbReference>
<evidence type="ECO:0000313" key="6">
    <source>
        <dbReference type="EMBL" id="CBY01599.1"/>
    </source>
</evidence>
<evidence type="ECO:0000256" key="3">
    <source>
        <dbReference type="ARBA" id="ARBA00022827"/>
    </source>
</evidence>
<keyword evidence="6" id="KW-0503">Monooxygenase</keyword>
<evidence type="ECO:0000256" key="5">
    <source>
        <dbReference type="ARBA" id="ARBA00023002"/>
    </source>
</evidence>
<dbReference type="InterPro" id="IPR036291">
    <property type="entry name" value="NAD(P)-bd_dom_sf"/>
</dbReference>
<evidence type="ECO:0000256" key="2">
    <source>
        <dbReference type="ARBA" id="ARBA00022630"/>
    </source>
</evidence>
<protein>
    <submittedName>
        <fullName evidence="6">Similar to flavin dependent monooxygenase</fullName>
    </submittedName>
</protein>
<reference evidence="7" key="1">
    <citation type="journal article" date="2011" name="Nat. Commun.">
        <title>Effector diversification within compartments of the Leptosphaeria maculans genome affected by Repeat-Induced Point mutations.</title>
        <authorList>
            <person name="Rouxel T."/>
            <person name="Grandaubert J."/>
            <person name="Hane J.K."/>
            <person name="Hoede C."/>
            <person name="van de Wouw A.P."/>
            <person name="Couloux A."/>
            <person name="Dominguez V."/>
            <person name="Anthouard V."/>
            <person name="Bally P."/>
            <person name="Bourras S."/>
            <person name="Cozijnsen A.J."/>
            <person name="Ciuffetti L.M."/>
            <person name="Degrave A."/>
            <person name="Dilmaghani A."/>
            <person name="Duret L."/>
            <person name="Fudal I."/>
            <person name="Goodwin S.B."/>
            <person name="Gout L."/>
            <person name="Glaser N."/>
            <person name="Linglin J."/>
            <person name="Kema G.H.J."/>
            <person name="Lapalu N."/>
            <person name="Lawrence C.B."/>
            <person name="May K."/>
            <person name="Meyer M."/>
            <person name="Ollivier B."/>
            <person name="Poulain J."/>
            <person name="Schoch C.L."/>
            <person name="Simon A."/>
            <person name="Spatafora J.W."/>
            <person name="Stachowiak A."/>
            <person name="Turgeon B.G."/>
            <person name="Tyler B.M."/>
            <person name="Vincent D."/>
            <person name="Weissenbach J."/>
            <person name="Amselem J."/>
            <person name="Quesneville H."/>
            <person name="Oliver R.P."/>
            <person name="Wincker P."/>
            <person name="Balesdent M.-H."/>
            <person name="Howlett B.J."/>
        </authorList>
    </citation>
    <scope>NUCLEOTIDE SEQUENCE [LARGE SCALE GENOMIC DNA]</scope>
    <source>
        <strain evidence="7">JN3 / isolate v23.1.3 / race Av1-4-5-6-7-8</strain>
    </source>
</reference>
<evidence type="ECO:0000256" key="1">
    <source>
        <dbReference type="ARBA" id="ARBA00009183"/>
    </source>
</evidence>
<dbReference type="PRINTS" id="PR00370">
    <property type="entry name" value="FMOXYGENASE"/>
</dbReference>
<dbReference type="GO" id="GO:0004499">
    <property type="term" value="F:N,N-dimethylaniline monooxygenase activity"/>
    <property type="evidence" value="ECO:0007669"/>
    <property type="project" value="EnsemblFungi"/>
</dbReference>
<proteinExistence type="inferred from homology"/>
<keyword evidence="2" id="KW-0285">Flavoprotein</keyword>
<dbReference type="OrthoDB" id="66881at2759"/>
<keyword evidence="3" id="KW-0274">FAD</keyword>
<keyword evidence="7" id="KW-1185">Reference proteome</keyword>
<dbReference type="SUPFAM" id="SSF51735">
    <property type="entry name" value="NAD(P)-binding Rossmann-fold domains"/>
    <property type="match status" value="1"/>
</dbReference>
<gene>
    <name evidence="6" type="ORF">LEMA_P003860.1</name>
</gene>
<dbReference type="STRING" id="985895.E5AEG0"/>
<dbReference type="HOGENOM" id="CLU_006909_5_0_1"/>
<dbReference type="InterPro" id="IPR020946">
    <property type="entry name" value="Flavin_mOase-like"/>
</dbReference>
<dbReference type="InterPro" id="IPR036188">
    <property type="entry name" value="FAD/NAD-bd_sf"/>
</dbReference>
<dbReference type="RefSeq" id="XP_003845078.1">
    <property type="nucleotide sequence ID" value="XM_003845030.1"/>
</dbReference>
<sequence>MARHAVTLRARRIAVVGAGPSGLAAAKYLRAEKAFDKIVLFEHRRSSGGLWNHTPDQTSEDIFTIPQTDPKGQNQDPLWKNAAADDTAADGKIASFLSPIYEELETNIPRGLMGFKGLDWPQNTPLFPKHRTVLEYIQDYGRDVQGLIQYETQVINAEPTSNEPNSTWNVTVRNLRTKKVTKEIYDAIIVASGRFTVPNVPDVPGIREWNKQYPGSITHSKYYRRPVDFANKKVVVVGNAASGADISDQIANHCQTPLIWSARSFSPFSANAAKDPRRKVYGALKRFLPSTRSVEMEDGTIIEDVDAILFATGYFYSLPFLEHVKPALITDGSHVENTYQHLFYAPQPTLSFLVLNQRIVPFPIAEAQSAVLARVYSGRLALPSLQDMQAWHVARRAEIESDRNFHLLLFPKDGEYINMLSTWALSAPPRSDLDNDGKGKIPPLWGDREFWCREHVPAIRGAFGMLEEERKKHITRIEEVGFDYEQHLKKQNGDVETDNVIAG</sequence>
<dbReference type="eggNOG" id="KOG1399">
    <property type="taxonomic scope" value="Eukaryota"/>
</dbReference>
<evidence type="ECO:0000256" key="4">
    <source>
        <dbReference type="ARBA" id="ARBA00022857"/>
    </source>
</evidence>
<keyword evidence="4" id="KW-0521">NADP</keyword>
<evidence type="ECO:0000313" key="7">
    <source>
        <dbReference type="Proteomes" id="UP000002668"/>
    </source>
</evidence>
<organism evidence="6 7">
    <name type="scientific">Leptosphaeria maculans (strain JN3 / isolate v23.1.3 / race Av1-4-5-6-7-8)</name>
    <name type="common">Blackleg fungus</name>
    <name type="synonym">Phoma lingam</name>
    <dbReference type="NCBI Taxonomy" id="985895"/>
    <lineage>
        <taxon>Eukaryota</taxon>
        <taxon>Fungi</taxon>
        <taxon>Dikarya</taxon>
        <taxon>Ascomycota</taxon>
        <taxon>Pezizomycotina</taxon>
        <taxon>Dothideomycetes</taxon>
        <taxon>Pleosporomycetidae</taxon>
        <taxon>Pleosporales</taxon>
        <taxon>Pleosporineae</taxon>
        <taxon>Leptosphaeriaceae</taxon>
        <taxon>Plenodomus</taxon>
        <taxon>Plenodomus lingam/Leptosphaeria maculans species complex</taxon>
    </lineage>
</organism>
<accession>E5AEG0</accession>
<dbReference type="VEuPathDB" id="FungiDB:LEMA_P003860.1"/>
<dbReference type="Pfam" id="PF00743">
    <property type="entry name" value="FMO-like"/>
    <property type="match status" value="2"/>
</dbReference>
<dbReference type="GO" id="GO:0071949">
    <property type="term" value="F:FAD binding"/>
    <property type="evidence" value="ECO:0007669"/>
    <property type="project" value="EnsemblFungi"/>
</dbReference>
<dbReference type="PIRSF" id="PIRSF000332">
    <property type="entry name" value="FMO"/>
    <property type="match status" value="1"/>
</dbReference>
<keyword evidence="5" id="KW-0560">Oxidoreductase</keyword>
<dbReference type="GeneID" id="13290583"/>
<dbReference type="Proteomes" id="UP000002668">
    <property type="component" value="Genome"/>
</dbReference>
<dbReference type="GO" id="GO:0050661">
    <property type="term" value="F:NADP binding"/>
    <property type="evidence" value="ECO:0007669"/>
    <property type="project" value="InterPro"/>
</dbReference>
<dbReference type="PANTHER" id="PTHR23023">
    <property type="entry name" value="DIMETHYLANILINE MONOOXYGENASE"/>
    <property type="match status" value="1"/>
</dbReference>
<dbReference type="Pfam" id="PF13450">
    <property type="entry name" value="NAD_binding_8"/>
    <property type="match status" value="1"/>
</dbReference>
<dbReference type="InParanoid" id="E5AEG0"/>
<dbReference type="EMBL" id="FP929139">
    <property type="protein sequence ID" value="CBY01599.1"/>
    <property type="molecule type" value="Genomic_DNA"/>
</dbReference>
<dbReference type="AlphaFoldDB" id="E5AEG0"/>